<dbReference type="Proteomes" id="UP000177870">
    <property type="component" value="Chromosome"/>
</dbReference>
<dbReference type="InterPro" id="IPR015943">
    <property type="entry name" value="WD40/YVTN_repeat-like_dom_sf"/>
</dbReference>
<dbReference type="PRINTS" id="PR00320">
    <property type="entry name" value="GPROTEINBRPT"/>
</dbReference>
<dbReference type="InterPro" id="IPR020472">
    <property type="entry name" value="WD40_PAC1"/>
</dbReference>
<evidence type="ECO:0000256" key="4">
    <source>
        <dbReference type="SAM" id="MobiDB-lite"/>
    </source>
</evidence>
<gene>
    <name evidence="6" type="ORF">BJP34_34510</name>
</gene>
<accession>A0A1D8U2E9</accession>
<feature type="repeat" description="WD" evidence="3">
    <location>
        <begin position="582"/>
        <end position="616"/>
    </location>
</feature>
<dbReference type="PROSITE" id="PS00678">
    <property type="entry name" value="WD_REPEATS_1"/>
    <property type="match status" value="8"/>
</dbReference>
<feature type="repeat" description="WD" evidence="3">
    <location>
        <begin position="664"/>
        <end position="698"/>
    </location>
</feature>
<dbReference type="Pfam" id="PF00400">
    <property type="entry name" value="WD40"/>
    <property type="match status" value="9"/>
</dbReference>
<name>A0A1D8U2E9_9CYAN</name>
<feature type="repeat" description="WD" evidence="3">
    <location>
        <begin position="623"/>
        <end position="657"/>
    </location>
</feature>
<feature type="repeat" description="WD" evidence="3">
    <location>
        <begin position="541"/>
        <end position="575"/>
    </location>
</feature>
<dbReference type="AlphaFoldDB" id="A0A1D8U2E9"/>
<feature type="repeat" description="WD" evidence="3">
    <location>
        <begin position="746"/>
        <end position="780"/>
    </location>
</feature>
<dbReference type="InterPro" id="IPR001680">
    <property type="entry name" value="WD40_rpt"/>
</dbReference>
<keyword evidence="1 3" id="KW-0853">WD repeat</keyword>
<evidence type="ECO:0000313" key="7">
    <source>
        <dbReference type="Proteomes" id="UP000177870"/>
    </source>
</evidence>
<feature type="domain" description="Novel STAND NTPase 1" evidence="5">
    <location>
        <begin position="63"/>
        <end position="360"/>
    </location>
</feature>
<dbReference type="PROSITE" id="PS50294">
    <property type="entry name" value="WD_REPEATS_REGION"/>
    <property type="match status" value="9"/>
</dbReference>
<feature type="compositionally biased region" description="Polar residues" evidence="4">
    <location>
        <begin position="37"/>
        <end position="48"/>
    </location>
</feature>
<feature type="repeat" description="WD" evidence="3">
    <location>
        <begin position="787"/>
        <end position="821"/>
    </location>
</feature>
<dbReference type="SMART" id="SM00320">
    <property type="entry name" value="WD40"/>
    <property type="match status" value="9"/>
</dbReference>
<organism evidence="6 7">
    <name type="scientific">Moorena producens PAL-8-15-08-1</name>
    <dbReference type="NCBI Taxonomy" id="1458985"/>
    <lineage>
        <taxon>Bacteria</taxon>
        <taxon>Bacillati</taxon>
        <taxon>Cyanobacteriota</taxon>
        <taxon>Cyanophyceae</taxon>
        <taxon>Coleofasciculales</taxon>
        <taxon>Coleofasciculaceae</taxon>
        <taxon>Moorena</taxon>
    </lineage>
</organism>
<keyword evidence="2" id="KW-0677">Repeat</keyword>
<dbReference type="PANTHER" id="PTHR22847">
    <property type="entry name" value="WD40 REPEAT PROTEIN"/>
    <property type="match status" value="1"/>
</dbReference>
<feature type="repeat" description="WD" evidence="3">
    <location>
        <begin position="507"/>
        <end position="534"/>
    </location>
</feature>
<evidence type="ECO:0000256" key="1">
    <source>
        <dbReference type="ARBA" id="ARBA00022574"/>
    </source>
</evidence>
<dbReference type="KEGG" id="mpro:BJP34_34510"/>
<feature type="repeat" description="WD" evidence="3">
    <location>
        <begin position="828"/>
        <end position="869"/>
    </location>
</feature>
<dbReference type="CDD" id="cd00200">
    <property type="entry name" value="WD40"/>
    <property type="match status" value="1"/>
</dbReference>
<feature type="region of interest" description="Disordered" evidence="4">
    <location>
        <begin position="1"/>
        <end position="65"/>
    </location>
</feature>
<feature type="compositionally biased region" description="Basic and acidic residues" evidence="4">
    <location>
        <begin position="1"/>
        <end position="13"/>
    </location>
</feature>
<evidence type="ECO:0000256" key="2">
    <source>
        <dbReference type="ARBA" id="ARBA00022737"/>
    </source>
</evidence>
<dbReference type="PANTHER" id="PTHR22847:SF637">
    <property type="entry name" value="WD REPEAT DOMAIN 5B"/>
    <property type="match status" value="1"/>
</dbReference>
<dbReference type="STRING" id="1458985.BJP34_34510"/>
<evidence type="ECO:0000259" key="5">
    <source>
        <dbReference type="Pfam" id="PF20703"/>
    </source>
</evidence>
<protein>
    <recommendedName>
        <fullName evidence="5">Novel STAND NTPase 1 domain-containing protein</fullName>
    </recommendedName>
</protein>
<proteinExistence type="predicted"/>
<dbReference type="PROSITE" id="PS50082">
    <property type="entry name" value="WD_REPEATS_2"/>
    <property type="match status" value="9"/>
</dbReference>
<dbReference type="EMBL" id="CP017599">
    <property type="protein sequence ID" value="AOX03866.1"/>
    <property type="molecule type" value="Genomic_DNA"/>
</dbReference>
<reference evidence="7" key="1">
    <citation type="submission" date="2016-10" db="EMBL/GenBank/DDBJ databases">
        <title>Comparative genomics uncovers the prolific and rare metabolic potential of the cyanobacterial genus Moorea.</title>
        <authorList>
            <person name="Leao T."/>
            <person name="Castelao G."/>
            <person name="Korobeynikov A."/>
            <person name="Monroe E.A."/>
            <person name="Podell S."/>
            <person name="Glukhov E."/>
            <person name="Allen E."/>
            <person name="Gerwick W.H."/>
            <person name="Gerwick L."/>
        </authorList>
    </citation>
    <scope>NUCLEOTIDE SEQUENCE [LARGE SCALE GENOMIC DNA]</scope>
    <source>
        <strain evidence="7">PAL-8-15-08-1</strain>
    </source>
</reference>
<sequence>MLEKGKREQKQEEGLADSGYDSAPLAPQRAIPRWGEQNFQSPPASNPSLGDLGGFPLSNAQPENSSKTPVVMIIDQFEECFTMSQPDQRQEFFNSLIELLEQKDNLIVLIAMRSDFRGRLRDYPKFVEKINRPYINVDQLNRQEIEEAMQRGLGGSPHERLHQEAIALPAKLVGLGIQGRLKQQLINDVEDYPGSLPLLQYTLTELWKQSRQQQETFLRLETYQKLGGIEGTLEKRANQVFNGLSPEEQNVARRLFLELTQVGDTLDTRRRVPLGELVNSHHSLKLLDAVSETLASSDNRLITRSHQENSQDVVLDVVHEALIRHWGKLLEWKQTYTEGMVIERKLEAAAQEWQQKGKKRDDAGVLLQGGRLVEAQEYLKNYGKLGMLNGLAEEYIQVSSQKHKQITRNRRLVAVGFVSVLVLVTVFSTKQARKAEESEIKALSQLSETLFVSKQPFDALKESLRAAGKLKQANWVKGDTRIQAIASLRQSLYGVKEFNSLDGRDWVTSVAFSPDAQTIASASFENTVKLWNLQGKPLHTLKGHSAPVWSVTFSPDGQTIATASGDKTVKLWNLQGKPLQTLKGHRAAVISVAFSRDGQTIATASNDKTVKLWNLQGKVLETLTGHSHWVSSVAFSYDGQTIATASKDKTVKLWNLQGKELHTLTGHSDWVRSVAFSYDGQTIVSASFDKTVKLWNLQGKELHTLTGHRADVYSVAFSYDGQTIASASYDNTVKLWNLQGKELHTLTGHSGAVLSVAFSDDGQTIASGSGDNTVKLWNLEGKPLDTLTGHSEDVTNVTLSPDGQTIASGSWDNTVKLWNFEGKLLHTLTGHSADVYSVNFSRDGNTLASASRDNTVILWNFDLDDLVTKSCDWLDDYLVTREEETELREICGM</sequence>
<evidence type="ECO:0000256" key="3">
    <source>
        <dbReference type="PROSITE-ProRule" id="PRU00221"/>
    </source>
</evidence>
<dbReference type="SUPFAM" id="SSF50978">
    <property type="entry name" value="WD40 repeat-like"/>
    <property type="match status" value="2"/>
</dbReference>
<evidence type="ECO:0000313" key="6">
    <source>
        <dbReference type="EMBL" id="AOX03866.1"/>
    </source>
</evidence>
<dbReference type="Pfam" id="PF20703">
    <property type="entry name" value="nSTAND1"/>
    <property type="match status" value="1"/>
</dbReference>
<dbReference type="InterPro" id="IPR019775">
    <property type="entry name" value="WD40_repeat_CS"/>
</dbReference>
<feature type="repeat" description="WD" evidence="3">
    <location>
        <begin position="705"/>
        <end position="739"/>
    </location>
</feature>
<dbReference type="InterPro" id="IPR036322">
    <property type="entry name" value="WD40_repeat_dom_sf"/>
</dbReference>
<dbReference type="InterPro" id="IPR049052">
    <property type="entry name" value="nSTAND1"/>
</dbReference>
<dbReference type="Gene3D" id="2.130.10.10">
    <property type="entry name" value="YVTN repeat-like/Quinoprotein amine dehydrogenase"/>
    <property type="match status" value="5"/>
</dbReference>